<keyword evidence="7" id="KW-0378">Hydrolase</keyword>
<evidence type="ECO:0000256" key="5">
    <source>
        <dbReference type="ARBA" id="ARBA00022525"/>
    </source>
</evidence>
<dbReference type="GO" id="GO:0009395">
    <property type="term" value="P:phospholipid catabolic process"/>
    <property type="evidence" value="ECO:0007669"/>
    <property type="project" value="TreeGrafter"/>
</dbReference>
<proteinExistence type="predicted"/>
<evidence type="ECO:0000256" key="1">
    <source>
        <dbReference type="ARBA" id="ARBA00000798"/>
    </source>
</evidence>
<dbReference type="PROSITE" id="PS50035">
    <property type="entry name" value="PLD"/>
    <property type="match status" value="2"/>
</dbReference>
<evidence type="ECO:0000256" key="2">
    <source>
        <dbReference type="ARBA" id="ARBA00003145"/>
    </source>
</evidence>
<dbReference type="EMBL" id="NAAC01000031">
    <property type="protein sequence ID" value="RDJ05800.1"/>
    <property type="molecule type" value="Genomic_DNA"/>
</dbReference>
<evidence type="ECO:0000256" key="8">
    <source>
        <dbReference type="ARBA" id="ARBA00023098"/>
    </source>
</evidence>
<evidence type="ECO:0000313" key="11">
    <source>
        <dbReference type="EMBL" id="RDJ05800.1"/>
    </source>
</evidence>
<dbReference type="Pfam" id="PF13091">
    <property type="entry name" value="PLDc_2"/>
    <property type="match status" value="1"/>
</dbReference>
<evidence type="ECO:0000256" key="9">
    <source>
        <dbReference type="ARBA" id="ARBA00029594"/>
    </source>
</evidence>
<keyword evidence="8" id="KW-0443">Lipid metabolism</keyword>
<dbReference type="RefSeq" id="WP_114714991.1">
    <property type="nucleotide sequence ID" value="NZ_KZ857266.1"/>
</dbReference>
<dbReference type="CDD" id="cd09143">
    <property type="entry name" value="PLDc_vPLD1_2_like_bac_2"/>
    <property type="match status" value="1"/>
</dbReference>
<dbReference type="PANTHER" id="PTHR18896:SF76">
    <property type="entry name" value="PHOSPHOLIPASE"/>
    <property type="match status" value="1"/>
</dbReference>
<dbReference type="AlphaFoldDB" id="A0A370KIT1"/>
<feature type="domain" description="PLD phosphodiesterase" evidence="10">
    <location>
        <begin position="127"/>
        <end position="154"/>
    </location>
</feature>
<dbReference type="SMART" id="SM00155">
    <property type="entry name" value="PLDc"/>
    <property type="match status" value="2"/>
</dbReference>
<comment type="function">
    <text evidence="2">Could be a virulence factor.</text>
</comment>
<keyword evidence="5" id="KW-0964">Secreted</keyword>
<dbReference type="SUPFAM" id="SSF56024">
    <property type="entry name" value="Phospholipase D/nuclease"/>
    <property type="match status" value="2"/>
</dbReference>
<organism evidence="11 12">
    <name type="scientific">Rhizobium grahamii</name>
    <dbReference type="NCBI Taxonomy" id="1120045"/>
    <lineage>
        <taxon>Bacteria</taxon>
        <taxon>Pseudomonadati</taxon>
        <taxon>Pseudomonadota</taxon>
        <taxon>Alphaproteobacteria</taxon>
        <taxon>Hyphomicrobiales</taxon>
        <taxon>Rhizobiaceae</taxon>
        <taxon>Rhizobium/Agrobacterium group</taxon>
        <taxon>Rhizobium</taxon>
    </lineage>
</organism>
<evidence type="ECO:0000256" key="3">
    <source>
        <dbReference type="ARBA" id="ARBA00004613"/>
    </source>
</evidence>
<comment type="caution">
    <text evidence="11">The sequence shown here is derived from an EMBL/GenBank/DDBJ whole genome shotgun (WGS) entry which is preliminary data.</text>
</comment>
<keyword evidence="6" id="KW-0677">Repeat</keyword>
<feature type="domain" description="PLD phosphodiesterase" evidence="10">
    <location>
        <begin position="341"/>
        <end position="368"/>
    </location>
</feature>
<evidence type="ECO:0000256" key="4">
    <source>
        <dbReference type="ARBA" id="ARBA00018392"/>
    </source>
</evidence>
<dbReference type="OrthoDB" id="8828485at2"/>
<evidence type="ECO:0000313" key="12">
    <source>
        <dbReference type="Proteomes" id="UP000254939"/>
    </source>
</evidence>
<dbReference type="Gene3D" id="3.30.870.10">
    <property type="entry name" value="Endonuclease Chain A"/>
    <property type="match status" value="2"/>
</dbReference>
<evidence type="ECO:0000256" key="6">
    <source>
        <dbReference type="ARBA" id="ARBA00022737"/>
    </source>
</evidence>
<dbReference type="GO" id="GO:0005576">
    <property type="term" value="C:extracellular region"/>
    <property type="evidence" value="ECO:0007669"/>
    <property type="project" value="UniProtKB-SubCell"/>
</dbReference>
<dbReference type="InterPro" id="IPR001736">
    <property type="entry name" value="PLipase_D/transphosphatidylase"/>
</dbReference>
<name>A0A370KIT1_9HYPH</name>
<protein>
    <recommendedName>
        <fullName evidence="4">Phospholipase D</fullName>
    </recommendedName>
    <alternativeName>
        <fullName evidence="9">Choline phosphatase</fullName>
    </alternativeName>
</protein>
<gene>
    <name evidence="11" type="ORF">B5K06_25570</name>
</gene>
<evidence type="ECO:0000259" key="10">
    <source>
        <dbReference type="PROSITE" id="PS50035"/>
    </source>
</evidence>
<dbReference type="Pfam" id="PF00614">
    <property type="entry name" value="PLDc"/>
    <property type="match status" value="1"/>
</dbReference>
<dbReference type="CDD" id="cd09140">
    <property type="entry name" value="PLDc_vPLD1_2_like_bac_1"/>
    <property type="match status" value="1"/>
</dbReference>
<reference evidence="11 12" key="1">
    <citation type="submission" date="2017-03" db="EMBL/GenBank/DDBJ databases">
        <title>Genome analysis of Rhizobial strains effectives or ineffectives for nitrogen fixation isolated from bean seeds.</title>
        <authorList>
            <person name="Peralta H."/>
            <person name="Aguilar-Vera A."/>
            <person name="Mora Y."/>
            <person name="Vargas-Lagunas C."/>
            <person name="Girard L."/>
            <person name="Mora J."/>
        </authorList>
    </citation>
    <scope>NUCLEOTIDE SEQUENCE [LARGE SCALE GENOMIC DNA]</scope>
    <source>
        <strain evidence="11 12">CCGM3</strain>
    </source>
</reference>
<sequence length="501" mass="56223">MPELLQPSSNIWRAEQADEFAIIIDADDYFAAAREAMRSARKSIFLVGWDFDASITLGRPGDRYEGPSHVGDFLLWLTRMNPELEIRLLLWNPGFLSSWAKLSNLPYLLRWKIHRQITVLLDGNHPVGSSHHQKILVIDDAIAFCGGIDVTAGRWDTRKHLDDDPLRSRPNGASYGPWHDASSFCAGQAAKALGDLCRSRWKSAGGEELAPVDFPHLPPSIEGAISFGPVNLGISRTSPAYGDQPGVTEIERLYVDMIMSAKRVIYAESQYFASRIIAQALAKRLEENDGPEVILINPVKADNWLGELAMDTARARLREALRLHDPHRRFRIYHPLTADGVPIYVHSKLMIVDDKAMRVGSSNFNNRSMRFDNECDVAFEAGQDDYLSRKLVQLRNSLLAEHLGVDPDEVTQTIGRAKSVIAAIEELREIRTVDQPGNRPTLVPYHTPAISDLEQWLADNEILDPEGPEAVMEPMERRGLFRGHLTIPSKKKFKSAIRGKN</sequence>
<comment type="subcellular location">
    <subcellularLocation>
        <location evidence="3">Secreted</location>
    </subcellularLocation>
</comment>
<dbReference type="GO" id="GO:0004630">
    <property type="term" value="F:phospholipase D activity"/>
    <property type="evidence" value="ECO:0007669"/>
    <property type="project" value="UniProtKB-EC"/>
</dbReference>
<evidence type="ECO:0000256" key="7">
    <source>
        <dbReference type="ARBA" id="ARBA00022801"/>
    </source>
</evidence>
<dbReference type="Proteomes" id="UP000254939">
    <property type="component" value="Unassembled WGS sequence"/>
</dbReference>
<dbReference type="PANTHER" id="PTHR18896">
    <property type="entry name" value="PHOSPHOLIPASE D"/>
    <property type="match status" value="1"/>
</dbReference>
<dbReference type="InterPro" id="IPR025202">
    <property type="entry name" value="PLD-like_dom"/>
</dbReference>
<dbReference type="InterPro" id="IPR015679">
    <property type="entry name" value="PLipase_D_fam"/>
</dbReference>
<comment type="catalytic activity">
    <reaction evidence="1">
        <text>a 1,2-diacyl-sn-glycero-3-phosphocholine + H2O = a 1,2-diacyl-sn-glycero-3-phosphate + choline + H(+)</text>
        <dbReference type="Rhea" id="RHEA:14445"/>
        <dbReference type="ChEBI" id="CHEBI:15354"/>
        <dbReference type="ChEBI" id="CHEBI:15377"/>
        <dbReference type="ChEBI" id="CHEBI:15378"/>
        <dbReference type="ChEBI" id="CHEBI:57643"/>
        <dbReference type="ChEBI" id="CHEBI:58608"/>
        <dbReference type="EC" id="3.1.4.4"/>
    </reaction>
</comment>
<accession>A0A370KIT1</accession>